<accession>A0A6N3G7T7</accession>
<reference evidence="1" key="1">
    <citation type="submission" date="2019-11" db="EMBL/GenBank/DDBJ databases">
        <authorList>
            <person name="Feng L."/>
        </authorList>
    </citation>
    <scope>NUCLEOTIDE SEQUENCE</scope>
    <source>
        <strain evidence="1">EMassiliensisLFYP7</strain>
    </source>
</reference>
<dbReference type="EMBL" id="CACRTZ010000033">
    <property type="protein sequence ID" value="VYU59893.1"/>
    <property type="molecule type" value="Genomic_DNA"/>
</dbReference>
<sequence>MCIACTMHKKKQNGFLVNVNITCCLHCGYRKDPAIQFKSQYKDVYDSNNVNLDFLNTIIEPARETAGESHIRNDVFLSRIKDER</sequence>
<dbReference type="AlphaFoldDB" id="A0A6N3G7T7"/>
<evidence type="ECO:0000313" key="1">
    <source>
        <dbReference type="EMBL" id="VYU59893.1"/>
    </source>
</evidence>
<gene>
    <name evidence="1" type="ORF">EMLFYP7_03019</name>
</gene>
<protein>
    <submittedName>
        <fullName evidence="1">Uncharacterized protein</fullName>
    </submittedName>
</protein>
<name>A0A6N3G7T7_9ENTR</name>
<organism evidence="1">
    <name type="scientific">Phytobacter massiliensis</name>
    <dbReference type="NCBI Taxonomy" id="1485952"/>
    <lineage>
        <taxon>Bacteria</taxon>
        <taxon>Pseudomonadati</taxon>
        <taxon>Pseudomonadota</taxon>
        <taxon>Gammaproteobacteria</taxon>
        <taxon>Enterobacterales</taxon>
        <taxon>Enterobacteriaceae</taxon>
        <taxon>Phytobacter</taxon>
    </lineage>
</organism>
<proteinExistence type="predicted"/>